<protein>
    <submittedName>
        <fullName evidence="2">Uncharacterized protein</fullName>
    </submittedName>
</protein>
<accession>A0A9P5ZGY5</accession>
<proteinExistence type="predicted"/>
<feature type="region of interest" description="Disordered" evidence="1">
    <location>
        <begin position="118"/>
        <end position="163"/>
    </location>
</feature>
<keyword evidence="3" id="KW-1185">Reference proteome</keyword>
<evidence type="ECO:0000256" key="1">
    <source>
        <dbReference type="SAM" id="MobiDB-lite"/>
    </source>
</evidence>
<evidence type="ECO:0000313" key="2">
    <source>
        <dbReference type="EMBL" id="KAF9486928.1"/>
    </source>
</evidence>
<dbReference type="EMBL" id="MU154855">
    <property type="protein sequence ID" value="KAF9486928.1"/>
    <property type="molecule type" value="Genomic_DNA"/>
</dbReference>
<sequence length="256" mass="27430">MITTEAKQSKTQLDAIHWISPSAYPVKSGRVDTAGAGRRGQQNQAHSLLMTTMHGGIEPASFDLLGDDEEWICSDYRGNSTSYPPSWYIKNNLVALPAAAILVTLSALIESSNAPSAAMPSIDAEHSASPSNLPPCPHTLTPVRPLQPSDVPASEPEPEVHPAISPTALSDLQTQLRKTQASLASHVDKIRHSTQSEQSDDDDDDGARSIVTVVPLELATVAKEDEEPEAEAGQGLFIPFRRVLALKSLCALLPFP</sequence>
<dbReference type="AlphaFoldDB" id="A0A9P5ZGY5"/>
<comment type="caution">
    <text evidence="2">The sequence shown here is derived from an EMBL/GenBank/DDBJ whole genome shotgun (WGS) entry which is preliminary data.</text>
</comment>
<feature type="region of interest" description="Disordered" evidence="1">
    <location>
        <begin position="177"/>
        <end position="207"/>
    </location>
</feature>
<reference evidence="2" key="1">
    <citation type="submission" date="2020-11" db="EMBL/GenBank/DDBJ databases">
        <authorList>
            <consortium name="DOE Joint Genome Institute"/>
            <person name="Ahrendt S."/>
            <person name="Riley R."/>
            <person name="Andreopoulos W."/>
            <person name="Labutti K."/>
            <person name="Pangilinan J."/>
            <person name="Ruiz-Duenas F.J."/>
            <person name="Barrasa J.M."/>
            <person name="Sanchez-Garcia M."/>
            <person name="Camarero S."/>
            <person name="Miyauchi S."/>
            <person name="Serrano A."/>
            <person name="Linde D."/>
            <person name="Babiker R."/>
            <person name="Drula E."/>
            <person name="Ayuso-Fernandez I."/>
            <person name="Pacheco R."/>
            <person name="Padilla G."/>
            <person name="Ferreira P."/>
            <person name="Barriuso J."/>
            <person name="Kellner H."/>
            <person name="Castanera R."/>
            <person name="Alfaro M."/>
            <person name="Ramirez L."/>
            <person name="Pisabarro A.G."/>
            <person name="Kuo A."/>
            <person name="Tritt A."/>
            <person name="Lipzen A."/>
            <person name="He G."/>
            <person name="Yan M."/>
            <person name="Ng V."/>
            <person name="Cullen D."/>
            <person name="Martin F."/>
            <person name="Rosso M.-N."/>
            <person name="Henrissat B."/>
            <person name="Hibbett D."/>
            <person name="Martinez A.T."/>
            <person name="Grigoriev I.V."/>
        </authorList>
    </citation>
    <scope>NUCLEOTIDE SEQUENCE</scope>
    <source>
        <strain evidence="2">ATCC 90797</strain>
    </source>
</reference>
<evidence type="ECO:0000313" key="3">
    <source>
        <dbReference type="Proteomes" id="UP000807025"/>
    </source>
</evidence>
<gene>
    <name evidence="2" type="ORF">BDN71DRAFT_1514480</name>
</gene>
<dbReference type="Proteomes" id="UP000807025">
    <property type="component" value="Unassembled WGS sequence"/>
</dbReference>
<organism evidence="2 3">
    <name type="scientific">Pleurotus eryngii</name>
    <name type="common">Boletus of the steppes</name>
    <dbReference type="NCBI Taxonomy" id="5323"/>
    <lineage>
        <taxon>Eukaryota</taxon>
        <taxon>Fungi</taxon>
        <taxon>Dikarya</taxon>
        <taxon>Basidiomycota</taxon>
        <taxon>Agaricomycotina</taxon>
        <taxon>Agaricomycetes</taxon>
        <taxon>Agaricomycetidae</taxon>
        <taxon>Agaricales</taxon>
        <taxon>Pleurotineae</taxon>
        <taxon>Pleurotaceae</taxon>
        <taxon>Pleurotus</taxon>
    </lineage>
</organism>
<name>A0A9P5ZGY5_PLEER</name>